<dbReference type="InterPro" id="IPR036855">
    <property type="entry name" value="Znf_CCCH_sf"/>
</dbReference>
<dbReference type="OrthoDB" id="20729at2759"/>
<keyword evidence="2 6" id="KW-0479">Metal-binding</keyword>
<evidence type="ECO:0000259" key="8">
    <source>
        <dbReference type="PROSITE" id="PS50103"/>
    </source>
</evidence>
<evidence type="ECO:0000256" key="7">
    <source>
        <dbReference type="SAM" id="MobiDB-lite"/>
    </source>
</evidence>
<dbReference type="Proteomes" id="UP000326950">
    <property type="component" value="Unassembled WGS sequence"/>
</dbReference>
<evidence type="ECO:0000313" key="9">
    <source>
        <dbReference type="EMBL" id="KAE8159328.1"/>
    </source>
</evidence>
<feature type="compositionally biased region" description="Low complexity" evidence="7">
    <location>
        <begin position="759"/>
        <end position="778"/>
    </location>
</feature>
<evidence type="ECO:0000256" key="5">
    <source>
        <dbReference type="ARBA" id="ARBA00023242"/>
    </source>
</evidence>
<proteinExistence type="predicted"/>
<feature type="compositionally biased region" description="Polar residues" evidence="7">
    <location>
        <begin position="562"/>
        <end position="589"/>
    </location>
</feature>
<evidence type="ECO:0000256" key="6">
    <source>
        <dbReference type="PROSITE-ProRule" id="PRU00723"/>
    </source>
</evidence>
<feature type="zinc finger region" description="C3H1-type" evidence="6">
    <location>
        <begin position="327"/>
        <end position="354"/>
    </location>
</feature>
<dbReference type="SUPFAM" id="SSF90229">
    <property type="entry name" value="CCCH zinc finger"/>
    <property type="match status" value="1"/>
</dbReference>
<dbReference type="PANTHER" id="PTHR21099:SF2">
    <property type="entry name" value="SI:CH211-113E8.11"/>
    <property type="match status" value="1"/>
</dbReference>
<dbReference type="EMBL" id="ML738677">
    <property type="protein sequence ID" value="KAE8159328.1"/>
    <property type="molecule type" value="Genomic_DNA"/>
</dbReference>
<evidence type="ECO:0000313" key="10">
    <source>
        <dbReference type="Proteomes" id="UP000326950"/>
    </source>
</evidence>
<reference evidence="9 10" key="1">
    <citation type="submission" date="2019-04" db="EMBL/GenBank/DDBJ databases">
        <title>Friends and foes A comparative genomics study of 23 Aspergillus species from section Flavi.</title>
        <authorList>
            <consortium name="DOE Joint Genome Institute"/>
            <person name="Kjaerbolling I."/>
            <person name="Vesth T."/>
            <person name="Frisvad J.C."/>
            <person name="Nybo J.L."/>
            <person name="Theobald S."/>
            <person name="Kildgaard S."/>
            <person name="Isbrandt T."/>
            <person name="Kuo A."/>
            <person name="Sato A."/>
            <person name="Lyhne E.K."/>
            <person name="Kogle M.E."/>
            <person name="Wiebenga A."/>
            <person name="Kun R.S."/>
            <person name="Lubbers R.J."/>
            <person name="Makela M.R."/>
            <person name="Barry K."/>
            <person name="Chovatia M."/>
            <person name="Clum A."/>
            <person name="Daum C."/>
            <person name="Haridas S."/>
            <person name="He G."/>
            <person name="LaButti K."/>
            <person name="Lipzen A."/>
            <person name="Mondo S."/>
            <person name="Riley R."/>
            <person name="Salamov A."/>
            <person name="Simmons B.A."/>
            <person name="Magnuson J.K."/>
            <person name="Henrissat B."/>
            <person name="Mortensen U.H."/>
            <person name="Larsen T.O."/>
            <person name="Devries R.P."/>
            <person name="Grigoriev I.V."/>
            <person name="Machida M."/>
            <person name="Baker S.E."/>
            <person name="Andersen M.R."/>
        </authorList>
    </citation>
    <scope>NUCLEOTIDE SEQUENCE [LARGE SCALE GENOMIC DNA]</scope>
    <source>
        <strain evidence="9 10">CBS 117626</strain>
    </source>
</reference>
<accession>A0A5N6UL21</accession>
<dbReference type="PROSITE" id="PS50103">
    <property type="entry name" value="ZF_C3H1"/>
    <property type="match status" value="1"/>
</dbReference>
<feature type="region of interest" description="Disordered" evidence="7">
    <location>
        <begin position="677"/>
        <end position="786"/>
    </location>
</feature>
<dbReference type="InterPro" id="IPR025151">
    <property type="entry name" value="ELYS_dom"/>
</dbReference>
<dbReference type="GO" id="GO:0008270">
    <property type="term" value="F:zinc ion binding"/>
    <property type="evidence" value="ECO:0007669"/>
    <property type="project" value="UniProtKB-KW"/>
</dbReference>
<protein>
    <recommendedName>
        <fullName evidence="8">C3H1-type domain-containing protein</fullName>
    </recommendedName>
</protein>
<dbReference type="Gene3D" id="4.10.1000.10">
    <property type="entry name" value="Zinc finger, CCCH-type"/>
    <property type="match status" value="1"/>
</dbReference>
<keyword evidence="3 6" id="KW-0863">Zinc-finger</keyword>
<feature type="domain" description="C3H1-type" evidence="8">
    <location>
        <begin position="327"/>
        <end position="354"/>
    </location>
</feature>
<dbReference type="Pfam" id="PF13934">
    <property type="entry name" value="ELYS"/>
    <property type="match status" value="1"/>
</dbReference>
<evidence type="ECO:0000256" key="2">
    <source>
        <dbReference type="ARBA" id="ARBA00022723"/>
    </source>
</evidence>
<evidence type="ECO:0000256" key="1">
    <source>
        <dbReference type="ARBA" id="ARBA00004123"/>
    </source>
</evidence>
<sequence>MAPWEDFDSVFSFNKNFAYDGKVIEQILSNRRALDNQLFADRLLGLLGVKAVTKVYPPKSNADLRTLFGHIVSSPLDIHHKQALIYYLLKDCRAANDYASQFSRRFHLPEKYRFFIEGLWNLDRLEFRRAIEYLTEPSIIPTFPDEILYVLTLPQLPKHDDSLVMAYYLTVSPPLASAKVQKAFFRTLCRSSITEAFYFTRNYDDSLRQNYLTQLIEFVHSTEAGETRSKRAMELIGLPFDDQEEEWFEDCLLHGNSKGLHGAKDTVMMRRLATGKLENLSADLESLGGKKVDGLNWDILRQGIQPSQTYVILDLKNPVAKADIRKEAKMVVCSFFQQGRCKFGERCKFEHPGQSSLGSGNRFGVLSGGGGGFGGRNAQQNQQPANYGITTDDIKADLTAGKGRPEWVFSCYGPGKNAPKQLFGGVQREQSFEELRLRHYEAAATGNAEQAVQEAQTLYAEALKQMDVILNDLGGAVKYIVDGINEHPNRIDITEGKTGPAASQGPSPFGQPSAFGQPAASGQTPGFGQPSGLGQSSGFGQPSAVGSGSAFGKPPGFGQPSALGQPSGFGQPSTLGQSSGFGQPSTLGSGSAFGKPSGLGGGQPAFGKPAFGQPSLGQPNAGQPAFGQPSAFGQSSTLGGSSFGTSASASPFGAISNQNQGAGVGFGQAASAVSPFAQAANQQPATSSGFGQPTTTPATTGSFGQPTQTPSPFGQPQPQPQSNPFGQPSTAPNPFGAPSQPQQQQQQQQSQATPSPFGQPASGFAQPAQQQQPLIPTATAGTGPPAIIKVEDPNQLSPIPPLAGQTVRDPMTKRLSTWKGQPVKYIDNNPCYLHPQDRQTYVRIFFPDGPPDQASLRDATGKPEEYTPEVTEQYEFFVKNGYFKDGIIPSVPPKTEWVSFDF</sequence>
<gene>
    <name evidence="9" type="ORF">BDV40DRAFT_291056</name>
</gene>
<dbReference type="Pfam" id="PF18044">
    <property type="entry name" value="zf-CCCH_4"/>
    <property type="match status" value="1"/>
</dbReference>
<keyword evidence="10" id="KW-1185">Reference proteome</keyword>
<organism evidence="9 10">
    <name type="scientific">Aspergillus tamarii</name>
    <dbReference type="NCBI Taxonomy" id="41984"/>
    <lineage>
        <taxon>Eukaryota</taxon>
        <taxon>Fungi</taxon>
        <taxon>Dikarya</taxon>
        <taxon>Ascomycota</taxon>
        <taxon>Pezizomycotina</taxon>
        <taxon>Eurotiomycetes</taxon>
        <taxon>Eurotiomycetidae</taxon>
        <taxon>Eurotiales</taxon>
        <taxon>Aspergillaceae</taxon>
        <taxon>Aspergillus</taxon>
        <taxon>Aspergillus subgen. Circumdati</taxon>
    </lineage>
</organism>
<keyword evidence="5" id="KW-0539">Nucleus</keyword>
<name>A0A5N6UL21_ASPTM</name>
<dbReference type="InterPro" id="IPR000571">
    <property type="entry name" value="Znf_CCCH"/>
</dbReference>
<feature type="region of interest" description="Disordered" evidence="7">
    <location>
        <begin position="491"/>
        <end position="665"/>
    </location>
</feature>
<dbReference type="PANTHER" id="PTHR21099">
    <property type="entry name" value="RAD201"/>
    <property type="match status" value="1"/>
</dbReference>
<evidence type="ECO:0000256" key="4">
    <source>
        <dbReference type="ARBA" id="ARBA00022833"/>
    </source>
</evidence>
<dbReference type="InterPro" id="IPR041367">
    <property type="entry name" value="Znf-CCCH_4"/>
</dbReference>
<feature type="compositionally biased region" description="Polar residues" evidence="7">
    <location>
        <begin position="681"/>
        <end position="704"/>
    </location>
</feature>
<feature type="compositionally biased region" description="Low complexity" evidence="7">
    <location>
        <begin position="632"/>
        <end position="654"/>
    </location>
</feature>
<keyword evidence="4 6" id="KW-0862">Zinc</keyword>
<dbReference type="SMART" id="SM00356">
    <property type="entry name" value="ZnF_C3H1"/>
    <property type="match status" value="1"/>
</dbReference>
<dbReference type="AlphaFoldDB" id="A0A5N6UL21"/>
<evidence type="ECO:0000256" key="3">
    <source>
        <dbReference type="ARBA" id="ARBA00022771"/>
    </source>
</evidence>
<feature type="compositionally biased region" description="Low complexity" evidence="7">
    <location>
        <begin position="738"/>
        <end position="751"/>
    </location>
</feature>
<dbReference type="CDD" id="cd23954">
    <property type="entry name" value="AMO1_CTD"/>
    <property type="match status" value="1"/>
</dbReference>
<dbReference type="GO" id="GO:0005634">
    <property type="term" value="C:nucleus"/>
    <property type="evidence" value="ECO:0007669"/>
    <property type="project" value="UniProtKB-SubCell"/>
</dbReference>
<comment type="subcellular location">
    <subcellularLocation>
        <location evidence="1">Nucleus</location>
    </subcellularLocation>
</comment>